<dbReference type="SUPFAM" id="SSF55021">
    <property type="entry name" value="ACT-like"/>
    <property type="match status" value="1"/>
</dbReference>
<evidence type="ECO:0000313" key="10">
    <source>
        <dbReference type="Proteomes" id="UP001589611"/>
    </source>
</evidence>
<dbReference type="SMART" id="SM00382">
    <property type="entry name" value="AAA"/>
    <property type="match status" value="1"/>
</dbReference>
<keyword evidence="2" id="KW-1003">Cell membrane</keyword>
<evidence type="ECO:0000256" key="1">
    <source>
        <dbReference type="ARBA" id="ARBA00022448"/>
    </source>
</evidence>
<dbReference type="InterPro" id="IPR027417">
    <property type="entry name" value="P-loop_NTPase"/>
</dbReference>
<sequence>MSERIRLTEVSKQYVANKKATPALALDGIDLLIEAGEVYGLIGRSGAGKSTLLRMINGLEAPTSGQVLVDGVDVQTLSPGELRTLRHGIGMVFQQFSLWNSRTVYGNIATPLKIAGWKDADISRRVGELLDFVGLGGKAFARPRQLSGGQKQRVGIARAIASRPSILLADEATSALDPQTTTEIVDLLRSVNREFGITIVVVTHEMDVISRLADRVSILSQGRVVESGEIHQILARPSHAVTQGLVGSYTRTALTDAEKTALRDRFGGRKISVAVDDVLVNSPVLSRLARENGVDFAVIQGGVARVKDQPYGQLSLALYGDDVAIDRFTADLSAQTEVTAW</sequence>
<dbReference type="RefSeq" id="WP_344713920.1">
    <property type="nucleotide sequence ID" value="NZ_BAAAWH010000001.1"/>
</dbReference>
<dbReference type="PROSITE" id="PS50893">
    <property type="entry name" value="ABC_TRANSPORTER_2"/>
    <property type="match status" value="1"/>
</dbReference>
<dbReference type="Proteomes" id="UP001589611">
    <property type="component" value="Unassembled WGS sequence"/>
</dbReference>
<keyword evidence="1" id="KW-0813">Transport</keyword>
<organism evidence="9 10">
    <name type="scientific">Microbacterium terregens</name>
    <dbReference type="NCBI Taxonomy" id="69363"/>
    <lineage>
        <taxon>Bacteria</taxon>
        <taxon>Bacillati</taxon>
        <taxon>Actinomycetota</taxon>
        <taxon>Actinomycetes</taxon>
        <taxon>Micrococcales</taxon>
        <taxon>Microbacteriaceae</taxon>
        <taxon>Microbacterium</taxon>
    </lineage>
</organism>
<dbReference type="EMBL" id="JBHMBE010000002">
    <property type="protein sequence ID" value="MFB9645047.1"/>
    <property type="molecule type" value="Genomic_DNA"/>
</dbReference>
<dbReference type="CDD" id="cd03258">
    <property type="entry name" value="ABC_MetN_methionine_transporter"/>
    <property type="match status" value="1"/>
</dbReference>
<dbReference type="GO" id="GO:0005524">
    <property type="term" value="F:ATP binding"/>
    <property type="evidence" value="ECO:0007669"/>
    <property type="project" value="UniProtKB-KW"/>
</dbReference>
<gene>
    <name evidence="9" type="ORF">ACFFPJ_04465</name>
</gene>
<dbReference type="InterPro" id="IPR003439">
    <property type="entry name" value="ABC_transporter-like_ATP-bd"/>
</dbReference>
<evidence type="ECO:0000256" key="3">
    <source>
        <dbReference type="ARBA" id="ARBA00022741"/>
    </source>
</evidence>
<evidence type="ECO:0000259" key="8">
    <source>
        <dbReference type="PROSITE" id="PS50893"/>
    </source>
</evidence>
<proteinExistence type="predicted"/>
<dbReference type="InterPro" id="IPR017871">
    <property type="entry name" value="ABC_transporter-like_CS"/>
</dbReference>
<dbReference type="InterPro" id="IPR041701">
    <property type="entry name" value="MetN_ABC"/>
</dbReference>
<dbReference type="PANTHER" id="PTHR43166:SF30">
    <property type="entry name" value="METHIONINE IMPORT ATP-BINDING PROTEIN METN"/>
    <property type="match status" value="1"/>
</dbReference>
<keyword evidence="7" id="KW-0472">Membrane</keyword>
<name>A0ABV5SY27_9MICO</name>
<reference evidence="9 10" key="1">
    <citation type="submission" date="2024-09" db="EMBL/GenBank/DDBJ databases">
        <authorList>
            <person name="Sun Q."/>
            <person name="Mori K."/>
        </authorList>
    </citation>
    <scope>NUCLEOTIDE SEQUENCE [LARGE SCALE GENOMIC DNA]</scope>
    <source>
        <strain evidence="9 10">JCM 1342</strain>
    </source>
</reference>
<evidence type="ECO:0000256" key="6">
    <source>
        <dbReference type="ARBA" id="ARBA00022970"/>
    </source>
</evidence>
<dbReference type="InterPro" id="IPR003593">
    <property type="entry name" value="AAA+_ATPase"/>
</dbReference>
<dbReference type="Pfam" id="PF00005">
    <property type="entry name" value="ABC_tran"/>
    <property type="match status" value="1"/>
</dbReference>
<evidence type="ECO:0000256" key="5">
    <source>
        <dbReference type="ARBA" id="ARBA00022967"/>
    </source>
</evidence>
<keyword evidence="5" id="KW-1278">Translocase</keyword>
<dbReference type="Pfam" id="PF09383">
    <property type="entry name" value="NIL"/>
    <property type="match status" value="1"/>
</dbReference>
<feature type="domain" description="ABC transporter" evidence="8">
    <location>
        <begin position="5"/>
        <end position="246"/>
    </location>
</feature>
<dbReference type="SUPFAM" id="SSF52540">
    <property type="entry name" value="P-loop containing nucleoside triphosphate hydrolases"/>
    <property type="match status" value="1"/>
</dbReference>
<dbReference type="PROSITE" id="PS00211">
    <property type="entry name" value="ABC_TRANSPORTER_1"/>
    <property type="match status" value="1"/>
</dbReference>
<keyword evidence="3" id="KW-0547">Nucleotide-binding</keyword>
<keyword evidence="10" id="KW-1185">Reference proteome</keyword>
<dbReference type="Gene3D" id="3.40.50.300">
    <property type="entry name" value="P-loop containing nucleotide triphosphate hydrolases"/>
    <property type="match status" value="1"/>
</dbReference>
<dbReference type="InterPro" id="IPR050086">
    <property type="entry name" value="MetN_ABC_transporter-like"/>
</dbReference>
<evidence type="ECO:0000256" key="2">
    <source>
        <dbReference type="ARBA" id="ARBA00022475"/>
    </source>
</evidence>
<protein>
    <submittedName>
        <fullName evidence="9">Methionine ABC transporter ATP-binding protein</fullName>
    </submittedName>
</protein>
<dbReference type="SMART" id="SM00930">
    <property type="entry name" value="NIL"/>
    <property type="match status" value="1"/>
</dbReference>
<accession>A0ABV5SY27</accession>
<evidence type="ECO:0000313" key="9">
    <source>
        <dbReference type="EMBL" id="MFB9645047.1"/>
    </source>
</evidence>
<evidence type="ECO:0000256" key="7">
    <source>
        <dbReference type="ARBA" id="ARBA00023136"/>
    </source>
</evidence>
<evidence type="ECO:0000256" key="4">
    <source>
        <dbReference type="ARBA" id="ARBA00022840"/>
    </source>
</evidence>
<dbReference type="InterPro" id="IPR045865">
    <property type="entry name" value="ACT-like_dom_sf"/>
</dbReference>
<dbReference type="PANTHER" id="PTHR43166">
    <property type="entry name" value="AMINO ACID IMPORT ATP-BINDING PROTEIN"/>
    <property type="match status" value="1"/>
</dbReference>
<keyword evidence="4 9" id="KW-0067">ATP-binding</keyword>
<keyword evidence="6" id="KW-0029">Amino-acid transport</keyword>
<comment type="caution">
    <text evidence="9">The sequence shown here is derived from an EMBL/GenBank/DDBJ whole genome shotgun (WGS) entry which is preliminary data.</text>
</comment>
<dbReference type="InterPro" id="IPR018449">
    <property type="entry name" value="NIL_domain"/>
</dbReference>
<dbReference type="Gene3D" id="3.30.70.260">
    <property type="match status" value="1"/>
</dbReference>